<feature type="domain" description="Putative auto-transporter adhesin head GIN" evidence="2">
    <location>
        <begin position="57"/>
        <end position="240"/>
    </location>
</feature>
<gene>
    <name evidence="3" type="ORF">E4L96_18940</name>
</gene>
<evidence type="ECO:0000256" key="1">
    <source>
        <dbReference type="SAM" id="SignalP"/>
    </source>
</evidence>
<comment type="caution">
    <text evidence="3">The sequence shown here is derived from an EMBL/GenBank/DDBJ whole genome shotgun (WGS) entry which is preliminary data.</text>
</comment>
<dbReference type="Proteomes" id="UP000298438">
    <property type="component" value="Unassembled WGS sequence"/>
</dbReference>
<dbReference type="EMBL" id="SPVF01000244">
    <property type="protein sequence ID" value="TFW13880.1"/>
    <property type="molecule type" value="Genomic_DNA"/>
</dbReference>
<evidence type="ECO:0000313" key="3">
    <source>
        <dbReference type="EMBL" id="TFW13880.1"/>
    </source>
</evidence>
<dbReference type="AlphaFoldDB" id="A0A4Y9RXK9"/>
<organism evidence="3 4">
    <name type="scientific">Zemynaea arenosa</name>
    <dbReference type="NCBI Taxonomy" id="2561931"/>
    <lineage>
        <taxon>Bacteria</taxon>
        <taxon>Pseudomonadati</taxon>
        <taxon>Pseudomonadota</taxon>
        <taxon>Betaproteobacteria</taxon>
        <taxon>Burkholderiales</taxon>
        <taxon>Oxalobacteraceae</taxon>
        <taxon>Telluria group</taxon>
        <taxon>Zemynaea</taxon>
    </lineage>
</organism>
<keyword evidence="4" id="KW-1185">Reference proteome</keyword>
<dbReference type="Pfam" id="PF10988">
    <property type="entry name" value="DUF2807"/>
    <property type="match status" value="1"/>
</dbReference>
<dbReference type="PANTHER" id="PTHR39200:SF1">
    <property type="entry name" value="AUTO-TRANSPORTER ADHESIN HEAD GIN DOMAIN-CONTAINING PROTEIN-RELATED"/>
    <property type="match status" value="1"/>
</dbReference>
<accession>A0A4Y9RXK9</accession>
<sequence length="260" mass="26314">MNLASASTSGLRALVLATAVLACTAPLQHAAAGNWGWNSEKVQGNGAVKQQSRTVEHFTGIGIGISGDVDVRTGATDSITIETDENLLPLIETVVERGTLQIRPVRKNLELRTRSMKVVVTAREVSSISLGSSGNVTADVIKGSRASLVLGGSGNINVKTVDARDTSLVLGGSGKLAVAGGTTDKVSITIGGSGDVEAAGLKSRDVSVTIGGSGDATVWASDNLSATIAGSGDVNYYGDPRVSKNVLGSGGTKRLGASPK</sequence>
<evidence type="ECO:0000313" key="4">
    <source>
        <dbReference type="Proteomes" id="UP000298438"/>
    </source>
</evidence>
<dbReference type="PANTHER" id="PTHR39200">
    <property type="entry name" value="HYPOTHETICAL EXPORTED PROTEIN"/>
    <property type="match status" value="1"/>
</dbReference>
<feature type="chain" id="PRO_5021366144" evidence="1">
    <location>
        <begin position="31"/>
        <end position="260"/>
    </location>
</feature>
<feature type="signal peptide" evidence="1">
    <location>
        <begin position="1"/>
        <end position="30"/>
    </location>
</feature>
<dbReference type="InterPro" id="IPR021255">
    <property type="entry name" value="DUF2807"/>
</dbReference>
<reference evidence="3 4" key="1">
    <citation type="submission" date="2019-03" db="EMBL/GenBank/DDBJ databases">
        <title>Draft Genome Sequence of Massilia arenosa sp. nov., a Novel Massilia Species Isolated from a Sandy-loam Maize Soil.</title>
        <authorList>
            <person name="Raths R."/>
            <person name="Peta V."/>
            <person name="Bucking H."/>
        </authorList>
    </citation>
    <scope>NUCLEOTIDE SEQUENCE [LARGE SCALE GENOMIC DNA]</scope>
    <source>
        <strain evidence="3 4">MC02</strain>
    </source>
</reference>
<name>A0A4Y9RXK9_9BURK</name>
<evidence type="ECO:0000259" key="2">
    <source>
        <dbReference type="Pfam" id="PF10988"/>
    </source>
</evidence>
<proteinExistence type="predicted"/>
<protein>
    <submittedName>
        <fullName evidence="3">DUF2807 domain-containing protein</fullName>
    </submittedName>
</protein>
<dbReference type="Gene3D" id="2.160.20.120">
    <property type="match status" value="1"/>
</dbReference>
<dbReference type="OrthoDB" id="8885859at2"/>
<dbReference type="RefSeq" id="WP_135208776.1">
    <property type="nucleotide sequence ID" value="NZ_SPVF01000244.1"/>
</dbReference>
<keyword evidence="1" id="KW-0732">Signal</keyword>